<name>A0A176S321_9GAMM</name>
<reference evidence="1 2" key="1">
    <citation type="submission" date="2016-05" db="EMBL/GenBank/DDBJ databases">
        <title>Single-cell genome of chain-forming Candidatus Thiomargarita nelsonii and comparison to other large sulfur-oxidizing bacteria.</title>
        <authorList>
            <person name="Winkel M."/>
            <person name="Salman V."/>
            <person name="Woyke T."/>
            <person name="Schulz-Vogt H."/>
            <person name="Richter M."/>
            <person name="Flood B."/>
            <person name="Bailey J."/>
            <person name="Amann R."/>
            <person name="Mussmann M."/>
        </authorList>
    </citation>
    <scope>NUCLEOTIDE SEQUENCE [LARGE SCALE GENOMIC DNA]</scope>
    <source>
        <strain evidence="1 2">THI036</strain>
    </source>
</reference>
<dbReference type="PANTHER" id="PTHR36451:SF1">
    <property type="entry name" value="OMEGA-HYDROXY-BETA-DIHYDROMENAQUINONE-9 SULFOTRANSFERASE STF3"/>
    <property type="match status" value="1"/>
</dbReference>
<keyword evidence="2" id="KW-1185">Reference proteome</keyword>
<dbReference type="EMBL" id="LUTY01000908">
    <property type="protein sequence ID" value="OAD22502.1"/>
    <property type="molecule type" value="Genomic_DNA"/>
</dbReference>
<evidence type="ECO:0000313" key="1">
    <source>
        <dbReference type="EMBL" id="OAD22502.1"/>
    </source>
</evidence>
<dbReference type="Proteomes" id="UP000076962">
    <property type="component" value="Unassembled WGS sequence"/>
</dbReference>
<organism evidence="1 2">
    <name type="scientific">Candidatus Thiomargarita nelsonii</name>
    <dbReference type="NCBI Taxonomy" id="1003181"/>
    <lineage>
        <taxon>Bacteria</taxon>
        <taxon>Pseudomonadati</taxon>
        <taxon>Pseudomonadota</taxon>
        <taxon>Gammaproteobacteria</taxon>
        <taxon>Thiotrichales</taxon>
        <taxon>Thiotrichaceae</taxon>
        <taxon>Thiomargarita</taxon>
    </lineage>
</organism>
<evidence type="ECO:0000313" key="2">
    <source>
        <dbReference type="Proteomes" id="UP000076962"/>
    </source>
</evidence>
<dbReference type="InterPro" id="IPR052736">
    <property type="entry name" value="Stf3_sulfotransferase"/>
</dbReference>
<comment type="caution">
    <text evidence="1">The sequence shown here is derived from an EMBL/GenBank/DDBJ whole genome shotgun (WGS) entry which is preliminary data.</text>
</comment>
<feature type="non-terminal residue" evidence="1">
    <location>
        <position position="1"/>
    </location>
</feature>
<dbReference type="Gene3D" id="3.40.50.300">
    <property type="entry name" value="P-loop containing nucleotide triphosphate hydrolases"/>
    <property type="match status" value="1"/>
</dbReference>
<keyword evidence="1" id="KW-0808">Transferase</keyword>
<sequence>RFPPKRWLLKGPTHMNYLKALFTVFPDACVIQIHRDPLKVIPSISNLTVKFKTWLYNNVEVKETSQTMLAGLEKMLHTALQVRDSVGERHFLDVDYQELVRNPIGTVRNIYDHFGYPFEKVFEEKIRHYLAENQQHKHGVPRYSLEQFGLDADEIKHRFQWYCERFGIEPEK</sequence>
<proteinExistence type="predicted"/>
<dbReference type="GO" id="GO:0016740">
    <property type="term" value="F:transferase activity"/>
    <property type="evidence" value="ECO:0007669"/>
    <property type="project" value="UniProtKB-KW"/>
</dbReference>
<dbReference type="Pfam" id="PF13469">
    <property type="entry name" value="Sulfotransfer_3"/>
    <property type="match status" value="1"/>
</dbReference>
<dbReference type="AlphaFoldDB" id="A0A176S321"/>
<dbReference type="InterPro" id="IPR027417">
    <property type="entry name" value="P-loop_NTPase"/>
</dbReference>
<dbReference type="SUPFAM" id="SSF52540">
    <property type="entry name" value="P-loop containing nucleoside triphosphate hydrolases"/>
    <property type="match status" value="1"/>
</dbReference>
<protein>
    <submittedName>
        <fullName evidence="1">Sulfotransferase</fullName>
    </submittedName>
</protein>
<gene>
    <name evidence="1" type="ORF">THIOM_001693</name>
</gene>
<accession>A0A176S321</accession>
<dbReference type="PANTHER" id="PTHR36451">
    <property type="entry name" value="PAPS-DEPENDENT SULFOTRANSFERASE STF3"/>
    <property type="match status" value="1"/>
</dbReference>